<proteinExistence type="predicted"/>
<sequence length="181" mass="20180">MSVIVLQLFSSAAPKLTSVKTIWRAPVVAFSWCSLVRGHRIRRFLVGSRVHSKRMALLRRTFPNPYPGPQNVAHFVSRSRRWRRLVGLPSILRRSFINRPYPGHTHEAQICSLFDSSLPDVSFPVLASLSFLHHRCACSEGWSGTNPASPLSLSPALSSISLIINQCFTADAVRARCARSS</sequence>
<protein>
    <submittedName>
        <fullName evidence="1">Uncharacterized protein</fullName>
    </submittedName>
</protein>
<gene>
    <name evidence="1" type="ORF">C8F04DRAFT_248847</name>
</gene>
<evidence type="ECO:0000313" key="1">
    <source>
        <dbReference type="EMBL" id="KAJ7040228.1"/>
    </source>
</evidence>
<accession>A0AAD6T6F2</accession>
<evidence type="ECO:0000313" key="2">
    <source>
        <dbReference type="Proteomes" id="UP001218188"/>
    </source>
</evidence>
<dbReference type="EMBL" id="JARJCM010000022">
    <property type="protein sequence ID" value="KAJ7040228.1"/>
    <property type="molecule type" value="Genomic_DNA"/>
</dbReference>
<keyword evidence="2" id="KW-1185">Reference proteome</keyword>
<name>A0AAD6T6F2_9AGAR</name>
<comment type="caution">
    <text evidence="1">The sequence shown here is derived from an EMBL/GenBank/DDBJ whole genome shotgun (WGS) entry which is preliminary data.</text>
</comment>
<reference evidence="1" key="1">
    <citation type="submission" date="2023-03" db="EMBL/GenBank/DDBJ databases">
        <title>Massive genome expansion in bonnet fungi (Mycena s.s.) driven by repeated elements and novel gene families across ecological guilds.</title>
        <authorList>
            <consortium name="Lawrence Berkeley National Laboratory"/>
            <person name="Harder C.B."/>
            <person name="Miyauchi S."/>
            <person name="Viragh M."/>
            <person name="Kuo A."/>
            <person name="Thoen E."/>
            <person name="Andreopoulos B."/>
            <person name="Lu D."/>
            <person name="Skrede I."/>
            <person name="Drula E."/>
            <person name="Henrissat B."/>
            <person name="Morin E."/>
            <person name="Kohler A."/>
            <person name="Barry K."/>
            <person name="LaButti K."/>
            <person name="Morin E."/>
            <person name="Salamov A."/>
            <person name="Lipzen A."/>
            <person name="Mereny Z."/>
            <person name="Hegedus B."/>
            <person name="Baldrian P."/>
            <person name="Stursova M."/>
            <person name="Weitz H."/>
            <person name="Taylor A."/>
            <person name="Grigoriev I.V."/>
            <person name="Nagy L.G."/>
            <person name="Martin F."/>
            <person name="Kauserud H."/>
        </authorList>
    </citation>
    <scope>NUCLEOTIDE SEQUENCE</scope>
    <source>
        <strain evidence="1">CBHHK200</strain>
    </source>
</reference>
<organism evidence="1 2">
    <name type="scientific">Mycena alexandri</name>
    <dbReference type="NCBI Taxonomy" id="1745969"/>
    <lineage>
        <taxon>Eukaryota</taxon>
        <taxon>Fungi</taxon>
        <taxon>Dikarya</taxon>
        <taxon>Basidiomycota</taxon>
        <taxon>Agaricomycotina</taxon>
        <taxon>Agaricomycetes</taxon>
        <taxon>Agaricomycetidae</taxon>
        <taxon>Agaricales</taxon>
        <taxon>Marasmiineae</taxon>
        <taxon>Mycenaceae</taxon>
        <taxon>Mycena</taxon>
    </lineage>
</organism>
<dbReference type="AlphaFoldDB" id="A0AAD6T6F2"/>
<dbReference type="Proteomes" id="UP001218188">
    <property type="component" value="Unassembled WGS sequence"/>
</dbReference>